<dbReference type="PANTHER" id="PTHR35535">
    <property type="entry name" value="HEAT SHOCK PROTEIN HSLJ"/>
    <property type="match status" value="1"/>
</dbReference>
<dbReference type="PANTHER" id="PTHR35535:SF2">
    <property type="entry name" value="DUF306 DOMAIN-CONTAINING PROTEIN"/>
    <property type="match status" value="1"/>
</dbReference>
<dbReference type="Proteomes" id="UP000185728">
    <property type="component" value="Unassembled WGS sequence"/>
</dbReference>
<dbReference type="RefSeq" id="WP_076455227.1">
    <property type="nucleotide sequence ID" value="NZ_FTOB01000003.1"/>
</dbReference>
<dbReference type="InterPro" id="IPR053147">
    <property type="entry name" value="Hsp_HslJ-like"/>
</dbReference>
<organism evidence="3 4">
    <name type="scientific">Zobellia uliginosa</name>
    <dbReference type="NCBI Taxonomy" id="143224"/>
    <lineage>
        <taxon>Bacteria</taxon>
        <taxon>Pseudomonadati</taxon>
        <taxon>Bacteroidota</taxon>
        <taxon>Flavobacteriia</taxon>
        <taxon>Flavobacteriales</taxon>
        <taxon>Flavobacteriaceae</taxon>
        <taxon>Zobellia</taxon>
    </lineage>
</organism>
<dbReference type="InterPro" id="IPR005184">
    <property type="entry name" value="DUF306_Meta_HslJ"/>
</dbReference>
<feature type="signal peptide" evidence="1">
    <location>
        <begin position="1"/>
        <end position="25"/>
    </location>
</feature>
<dbReference type="PROSITE" id="PS51257">
    <property type="entry name" value="PROKAR_LIPOPROTEIN"/>
    <property type="match status" value="1"/>
</dbReference>
<dbReference type="Pfam" id="PF03724">
    <property type="entry name" value="META"/>
    <property type="match status" value="1"/>
</dbReference>
<comment type="caution">
    <text evidence="3">The sequence shown here is derived from an EMBL/GenBank/DDBJ whole genome shotgun (WGS) entry which is preliminary data.</text>
</comment>
<dbReference type="EMBL" id="FTOB01000003">
    <property type="protein sequence ID" value="SIS70049.1"/>
    <property type="molecule type" value="Genomic_DNA"/>
</dbReference>
<proteinExistence type="predicted"/>
<protein>
    <submittedName>
        <fullName evidence="3">Heat shock protein HslJ</fullName>
    </submittedName>
</protein>
<evidence type="ECO:0000259" key="2">
    <source>
        <dbReference type="Pfam" id="PF03724"/>
    </source>
</evidence>
<feature type="chain" id="PRO_5045738558" evidence="1">
    <location>
        <begin position="26"/>
        <end position="149"/>
    </location>
</feature>
<feature type="domain" description="DUF306" evidence="2">
    <location>
        <begin position="29"/>
        <end position="137"/>
    </location>
</feature>
<evidence type="ECO:0000313" key="4">
    <source>
        <dbReference type="Proteomes" id="UP000185728"/>
    </source>
</evidence>
<keyword evidence="4" id="KW-1185">Reference proteome</keyword>
<dbReference type="InterPro" id="IPR038670">
    <property type="entry name" value="HslJ-like_sf"/>
</dbReference>
<accession>A0ABY1KRU7</accession>
<keyword evidence="3" id="KW-0346">Stress response</keyword>
<keyword evidence="1" id="KW-0732">Signal</keyword>
<reference evidence="3 4" key="1">
    <citation type="submission" date="2017-01" db="EMBL/GenBank/DDBJ databases">
        <authorList>
            <person name="Varghese N."/>
            <person name="Submissions S."/>
        </authorList>
    </citation>
    <scope>NUCLEOTIDE SEQUENCE [LARGE SCALE GENOMIC DNA]</scope>
    <source>
        <strain evidence="3 4">DSM 2061</strain>
    </source>
</reference>
<name>A0ABY1KRU7_9FLAO</name>
<dbReference type="Gene3D" id="2.40.128.270">
    <property type="match status" value="1"/>
</dbReference>
<sequence length="149" mass="16455">MKTTTSLCLLLLALVLGSCSSTKKAADTPLFSSAWELEYLSGPRIAFSGLYPNRKPVIRFNQENSRVEGDNSCNGYSADFTLDGKQISFGEPGPTTMMFCGQGEGFFLNTMKKINGYQIDADGKLELLMNEVPMMRFKPKKEASATDQR</sequence>
<evidence type="ECO:0000256" key="1">
    <source>
        <dbReference type="SAM" id="SignalP"/>
    </source>
</evidence>
<gene>
    <name evidence="3" type="ORF">SAMN05421766_103470</name>
</gene>
<evidence type="ECO:0000313" key="3">
    <source>
        <dbReference type="EMBL" id="SIS70049.1"/>
    </source>
</evidence>